<dbReference type="GO" id="GO:0046872">
    <property type="term" value="F:metal ion binding"/>
    <property type="evidence" value="ECO:0007669"/>
    <property type="project" value="UniProtKB-KW"/>
</dbReference>
<dbReference type="OrthoDB" id="5212574at2759"/>
<keyword evidence="10 18" id="KW-0547">Nucleotide-binding</keyword>
<dbReference type="Gene3D" id="3.90.190.20">
    <property type="entry name" value="Mur ligase, C-terminal domain"/>
    <property type="match status" value="1"/>
</dbReference>
<sequence length="578" mass="63826">MRSFYLLPSVVRSAIITPTFPIAAVSCASTTSSATRGYRLFATSHSPTSLGQLRKPQAISYEYALRLLNTLQSNRAIRSSVAQSPGDKNHNAIPEMLEWLRRAGYKPEDLAKAGLRFIHVAGSSGKGSVCVMVENMLLQYQQRNTKVGIPVGKIGLYTSPHLVTVRERVRINGSPISQDDFTRYFWELWTRFEHASATTKEGNALIGLTGNNAEARPGYFRFLTLLALHIFMQQGVRVAVIECGIGGEHDSTNILPPEAVAVSAITKLEIDHIGMLGETIEDIAWHKAGIIKPRVPSFTTSQQPVASAVLRSRAAEKGSDITFVPRLPAIHANNIELGLLGDFQKDNASLAVAITTSYLHQMGVTEGIPRLQEIANRDLKLPNEYIRGLENVCWPGRCQIVKEGNIQWYIDGAHTHEGMQAVATWFRSKMDEAFLQSNPPTAVMLIFNQDDRDGRPLLRSLLTDLKEKQGPVTYTRTFDHAAFCPNIPFASSQSESVRDLSAQRELMEMYQSSGSTSSCQLYGSVQDAVRFARRISDGEHQRVLVLVTGSLYLAGALLQNLSEQSTAKRVCGTSINRH</sequence>
<organism evidence="20 21">
    <name type="scientific">Venustampulla echinocandica</name>
    <dbReference type="NCBI Taxonomy" id="2656787"/>
    <lineage>
        <taxon>Eukaryota</taxon>
        <taxon>Fungi</taxon>
        <taxon>Dikarya</taxon>
        <taxon>Ascomycota</taxon>
        <taxon>Pezizomycotina</taxon>
        <taxon>Leotiomycetes</taxon>
        <taxon>Helotiales</taxon>
        <taxon>Pleuroascaceae</taxon>
        <taxon>Venustampulla</taxon>
    </lineage>
</organism>
<dbReference type="EMBL" id="NPIC01000018">
    <property type="protein sequence ID" value="RDL29790.1"/>
    <property type="molecule type" value="Genomic_DNA"/>
</dbReference>
<dbReference type="PROSITE" id="PS51257">
    <property type="entry name" value="PROKAR_LIPOPROTEIN"/>
    <property type="match status" value="1"/>
</dbReference>
<evidence type="ECO:0000256" key="17">
    <source>
        <dbReference type="PIRNR" id="PIRNR038895"/>
    </source>
</evidence>
<keyword evidence="15" id="KW-0472">Membrane</keyword>
<evidence type="ECO:0000256" key="18">
    <source>
        <dbReference type="PIRSR" id="PIRSR038895-1"/>
    </source>
</evidence>
<evidence type="ECO:0000256" key="16">
    <source>
        <dbReference type="ARBA" id="ARBA00047493"/>
    </source>
</evidence>
<dbReference type="NCBIfam" id="TIGR01499">
    <property type="entry name" value="folC"/>
    <property type="match status" value="1"/>
</dbReference>
<evidence type="ECO:0000256" key="19">
    <source>
        <dbReference type="PIRSR" id="PIRSR038895-2"/>
    </source>
</evidence>
<keyword evidence="14" id="KW-0496">Mitochondrion</keyword>
<reference evidence="20 21" key="1">
    <citation type="journal article" date="2018" name="IMA Fungus">
        <title>IMA Genome-F 9: Draft genome sequence of Annulohypoxylon stygium, Aspergillus mulundensis, Berkeleyomyces basicola (syn. Thielaviopsis basicola), Ceratocystis smalleyi, two Cercospora beticola strains, Coleophoma cylindrospora, Fusarium fracticaudum, Phialophora cf. hyalina, and Morchella septimelata.</title>
        <authorList>
            <person name="Wingfield B.D."/>
            <person name="Bills G.F."/>
            <person name="Dong Y."/>
            <person name="Huang W."/>
            <person name="Nel W.J."/>
            <person name="Swalarsk-Parry B.S."/>
            <person name="Vaghefi N."/>
            <person name="Wilken P.M."/>
            <person name="An Z."/>
            <person name="de Beer Z.W."/>
            <person name="De Vos L."/>
            <person name="Chen L."/>
            <person name="Duong T.A."/>
            <person name="Gao Y."/>
            <person name="Hammerbacher A."/>
            <person name="Kikkert J.R."/>
            <person name="Li Y."/>
            <person name="Li H."/>
            <person name="Li K."/>
            <person name="Li Q."/>
            <person name="Liu X."/>
            <person name="Ma X."/>
            <person name="Naidoo K."/>
            <person name="Pethybridge S.J."/>
            <person name="Sun J."/>
            <person name="Steenkamp E.T."/>
            <person name="van der Nest M.A."/>
            <person name="van Wyk S."/>
            <person name="Wingfield M.J."/>
            <person name="Xiong C."/>
            <person name="Yue Q."/>
            <person name="Zhang X."/>
        </authorList>
    </citation>
    <scope>NUCLEOTIDE SEQUENCE [LARGE SCALE GENOMIC DNA]</scope>
    <source>
        <strain evidence="20 21">BP 5553</strain>
    </source>
</reference>
<evidence type="ECO:0000256" key="2">
    <source>
        <dbReference type="ARBA" id="ARBA00004305"/>
    </source>
</evidence>
<evidence type="ECO:0000256" key="4">
    <source>
        <dbReference type="ARBA" id="ARBA00005150"/>
    </source>
</evidence>
<keyword evidence="21" id="KW-1185">Reference proteome</keyword>
<keyword evidence="8 17" id="KW-0436">Ligase</keyword>
<dbReference type="SUPFAM" id="SSF53623">
    <property type="entry name" value="MurD-like peptide ligases, catalytic domain"/>
    <property type="match status" value="1"/>
</dbReference>
<evidence type="ECO:0000256" key="11">
    <source>
        <dbReference type="ARBA" id="ARBA00022792"/>
    </source>
</evidence>
<proteinExistence type="inferred from homology"/>
<comment type="catalytic activity">
    <reaction evidence="16 17">
        <text>(6S)-5,6,7,8-tetrahydrofolyl-(gamma-L-Glu)(n) + L-glutamate + ATP = (6S)-5,6,7,8-tetrahydrofolyl-(gamma-L-Glu)(n+1) + ADP + phosphate + H(+)</text>
        <dbReference type="Rhea" id="RHEA:10580"/>
        <dbReference type="Rhea" id="RHEA-COMP:14738"/>
        <dbReference type="Rhea" id="RHEA-COMP:14740"/>
        <dbReference type="ChEBI" id="CHEBI:15378"/>
        <dbReference type="ChEBI" id="CHEBI:29985"/>
        <dbReference type="ChEBI" id="CHEBI:30616"/>
        <dbReference type="ChEBI" id="CHEBI:43474"/>
        <dbReference type="ChEBI" id="CHEBI:141005"/>
        <dbReference type="ChEBI" id="CHEBI:456216"/>
        <dbReference type="EC" id="6.3.2.17"/>
    </reaction>
</comment>
<dbReference type="RefSeq" id="XP_031864547.1">
    <property type="nucleotide sequence ID" value="XM_032019278.1"/>
</dbReference>
<protein>
    <recommendedName>
        <fullName evidence="17">Folylpolyglutamate synthase</fullName>
        <ecNumber evidence="17">6.3.2.17</ecNumber>
    </recommendedName>
    <alternativeName>
        <fullName evidence="17">Folylpoly-gamma-glutamate synthetase</fullName>
    </alternativeName>
    <alternativeName>
        <fullName evidence="17">Tetrahydrofolylpolyglutamate synthase</fullName>
    </alternativeName>
</protein>
<accession>A0A370T8P6</accession>
<gene>
    <name evidence="20" type="ORF">BP5553_10655</name>
</gene>
<feature type="binding site" evidence="19">
    <location>
        <position position="242"/>
    </location>
    <ligand>
        <name>Mg(2+)</name>
        <dbReference type="ChEBI" id="CHEBI:18420"/>
        <label>1</label>
    </ligand>
</feature>
<dbReference type="SUPFAM" id="SSF53244">
    <property type="entry name" value="MurD-like peptide ligases, peptide-binding domain"/>
    <property type="match status" value="1"/>
</dbReference>
<feature type="binding site" evidence="19">
    <location>
        <position position="272"/>
    </location>
    <ligand>
        <name>Mg(2+)</name>
        <dbReference type="ChEBI" id="CHEBI:18420"/>
        <label>1</label>
    </ligand>
</feature>
<dbReference type="GO" id="GO:0005829">
    <property type="term" value="C:cytosol"/>
    <property type="evidence" value="ECO:0007669"/>
    <property type="project" value="TreeGrafter"/>
</dbReference>
<dbReference type="GO" id="GO:0005743">
    <property type="term" value="C:mitochondrial inner membrane"/>
    <property type="evidence" value="ECO:0007669"/>
    <property type="project" value="UniProtKB-SubCell"/>
</dbReference>
<evidence type="ECO:0000256" key="6">
    <source>
        <dbReference type="ARBA" id="ARBA00022490"/>
    </source>
</evidence>
<dbReference type="GO" id="GO:0005524">
    <property type="term" value="F:ATP binding"/>
    <property type="evidence" value="ECO:0007669"/>
    <property type="project" value="UniProtKB-KW"/>
</dbReference>
<evidence type="ECO:0000256" key="5">
    <source>
        <dbReference type="ARBA" id="ARBA00008276"/>
    </source>
</evidence>
<evidence type="ECO:0000256" key="15">
    <source>
        <dbReference type="ARBA" id="ARBA00023136"/>
    </source>
</evidence>
<evidence type="ECO:0000256" key="7">
    <source>
        <dbReference type="ARBA" id="ARBA00022563"/>
    </source>
</evidence>
<keyword evidence="11" id="KW-0999">Mitochondrion inner membrane</keyword>
<feature type="binding site" evidence="18">
    <location>
        <position position="397"/>
    </location>
    <ligand>
        <name>ATP</name>
        <dbReference type="ChEBI" id="CHEBI:30616"/>
    </ligand>
</feature>
<comment type="cofactor">
    <cofactor evidence="17">
        <name>a monovalent cation</name>
        <dbReference type="ChEBI" id="CHEBI:60242"/>
    </cofactor>
    <text evidence="17">A monovalent cation.</text>
</comment>
<evidence type="ECO:0000256" key="9">
    <source>
        <dbReference type="ARBA" id="ARBA00022723"/>
    </source>
</evidence>
<evidence type="ECO:0000256" key="14">
    <source>
        <dbReference type="ARBA" id="ARBA00023128"/>
    </source>
</evidence>
<dbReference type="EC" id="6.3.2.17" evidence="17"/>
<keyword evidence="6" id="KW-0963">Cytoplasm</keyword>
<keyword evidence="9 19" id="KW-0479">Metal-binding</keyword>
<evidence type="ECO:0000256" key="8">
    <source>
        <dbReference type="ARBA" id="ARBA00022598"/>
    </source>
</evidence>
<dbReference type="GO" id="GO:0004326">
    <property type="term" value="F:tetrahydrofolylpolyglutamate synthase activity"/>
    <property type="evidence" value="ECO:0007669"/>
    <property type="project" value="UniProtKB-EC"/>
</dbReference>
<dbReference type="InterPro" id="IPR036565">
    <property type="entry name" value="Mur-like_cat_sf"/>
</dbReference>
<feature type="binding site" evidence="18">
    <location>
        <position position="411"/>
    </location>
    <ligand>
        <name>ATP</name>
        <dbReference type="ChEBI" id="CHEBI:30616"/>
    </ligand>
</feature>
<evidence type="ECO:0000256" key="10">
    <source>
        <dbReference type="ARBA" id="ARBA00022741"/>
    </source>
</evidence>
<comment type="pathway">
    <text evidence="4 17">Cofactor biosynthesis; tetrahydrofolylpolyglutamate biosynthesis.</text>
</comment>
<dbReference type="InterPro" id="IPR018109">
    <property type="entry name" value="Folylpolyglutamate_synth_CS"/>
</dbReference>
<dbReference type="UniPathway" id="UPA00850"/>
<dbReference type="InterPro" id="IPR001645">
    <property type="entry name" value="Folylpolyglutamate_synth"/>
</dbReference>
<dbReference type="InterPro" id="IPR023600">
    <property type="entry name" value="Folylpolyglutamate_synth_euk"/>
</dbReference>
<keyword evidence="12 18" id="KW-0067">ATP-binding</keyword>
<dbReference type="STRING" id="2656787.A0A370T8P6"/>
<name>A0A370T8P6_9HELO</name>
<dbReference type="PIRSF" id="PIRSF038895">
    <property type="entry name" value="FPGS"/>
    <property type="match status" value="1"/>
</dbReference>
<comment type="caution">
    <text evidence="20">The sequence shown here is derived from an EMBL/GenBank/DDBJ whole genome shotgun (WGS) entry which is preliminary data.</text>
</comment>
<dbReference type="PANTHER" id="PTHR11136">
    <property type="entry name" value="FOLYLPOLYGLUTAMATE SYNTHASE-RELATED"/>
    <property type="match status" value="1"/>
</dbReference>
<dbReference type="Proteomes" id="UP000254866">
    <property type="component" value="Unassembled WGS sequence"/>
</dbReference>
<comment type="similarity">
    <text evidence="5 17">Belongs to the folylpolyglutamate synthase family.</text>
</comment>
<dbReference type="GeneID" id="43603504"/>
<evidence type="ECO:0000256" key="3">
    <source>
        <dbReference type="ARBA" id="ARBA00004496"/>
    </source>
</evidence>
<keyword evidence="13 19" id="KW-0460">Magnesium</keyword>
<evidence type="ECO:0000256" key="1">
    <source>
        <dbReference type="ARBA" id="ARBA00004273"/>
    </source>
</evidence>
<dbReference type="InterPro" id="IPR036615">
    <property type="entry name" value="Mur_ligase_C_dom_sf"/>
</dbReference>
<dbReference type="GO" id="GO:0005759">
    <property type="term" value="C:mitochondrial matrix"/>
    <property type="evidence" value="ECO:0007669"/>
    <property type="project" value="UniProtKB-SubCell"/>
</dbReference>
<comment type="function">
    <text evidence="17">Catalyzes conversion of folates to polyglutamate derivatives allowing concentration of folate compounds in the cell and the intracellular retention of these cofactors, which are important substrates for most of the folate-dependent enzymes that are involved in one-carbon transfer reactions involved in purine, pyrimidine and amino acid synthesis.</text>
</comment>
<keyword evidence="7 17" id="KW-0554">One-carbon metabolism</keyword>
<comment type="subcellular location">
    <subcellularLocation>
        <location evidence="3">Cytoplasm</location>
    </subcellularLocation>
    <subcellularLocation>
        <location evidence="1">Mitochondrion inner membrane</location>
    </subcellularLocation>
    <subcellularLocation>
        <location evidence="2">Mitochondrion matrix</location>
    </subcellularLocation>
</comment>
<evidence type="ECO:0000256" key="13">
    <source>
        <dbReference type="ARBA" id="ARBA00022842"/>
    </source>
</evidence>
<evidence type="ECO:0000313" key="20">
    <source>
        <dbReference type="EMBL" id="RDL29790.1"/>
    </source>
</evidence>
<feature type="binding site" evidence="19">
    <location>
        <position position="159"/>
    </location>
    <ligand>
        <name>Mg(2+)</name>
        <dbReference type="ChEBI" id="CHEBI:18420"/>
        <label>1</label>
    </ligand>
</feature>
<evidence type="ECO:0000313" key="21">
    <source>
        <dbReference type="Proteomes" id="UP000254866"/>
    </source>
</evidence>
<dbReference type="Gene3D" id="3.40.1190.10">
    <property type="entry name" value="Mur-like, catalytic domain"/>
    <property type="match status" value="1"/>
</dbReference>
<dbReference type="PANTHER" id="PTHR11136:SF5">
    <property type="entry name" value="FOLYLPOLYGLUTAMATE SYNTHASE, MITOCHONDRIAL"/>
    <property type="match status" value="1"/>
</dbReference>
<dbReference type="PROSITE" id="PS01012">
    <property type="entry name" value="FOLYLPOLYGLU_SYNT_2"/>
    <property type="match status" value="1"/>
</dbReference>
<dbReference type="AlphaFoldDB" id="A0A370T8P6"/>
<evidence type="ECO:0000256" key="12">
    <source>
        <dbReference type="ARBA" id="ARBA00022840"/>
    </source>
</evidence>
<dbReference type="GO" id="GO:0006730">
    <property type="term" value="P:one-carbon metabolic process"/>
    <property type="evidence" value="ECO:0007669"/>
    <property type="project" value="UniProtKB-KW"/>
</dbReference>